<dbReference type="EMBL" id="CP054143">
    <property type="protein sequence ID" value="QKJ68019.1"/>
    <property type="molecule type" value="Genomic_DNA"/>
</dbReference>
<evidence type="ECO:0000313" key="2">
    <source>
        <dbReference type="Proteomes" id="UP000504844"/>
    </source>
</evidence>
<evidence type="ECO:0000313" key="1">
    <source>
        <dbReference type="EMBL" id="QKJ68019.1"/>
    </source>
</evidence>
<sequence>MADFPDLVPPLASDPRFNALAQMQQSRLSLDLKRLFLIRSQTVKSDVLPWLADQLSLIGDGWELAESDTAQRELIAGAIALHKRKGTPRAIRDIVRRLGFGEVDIIESISRCQHDGKRKRNGMMVRGNIVDWASYRVLMLDRVLTIDQADRLEKLLRNFAPARCNLASIEYRAVPVRRNGVARHDRTYKHGSN</sequence>
<dbReference type="AlphaFoldDB" id="A0A6M8SZS4"/>
<dbReference type="KEGG" id="dee:HQN60_15545"/>
<proteinExistence type="predicted"/>
<dbReference type="RefSeq" id="WP_173534520.1">
    <property type="nucleotide sequence ID" value="NZ_CP054143.1"/>
</dbReference>
<dbReference type="Pfam" id="PF09684">
    <property type="entry name" value="Tail_P2_I"/>
    <property type="match status" value="1"/>
</dbReference>
<keyword evidence="2" id="KW-1185">Reference proteome</keyword>
<dbReference type="Proteomes" id="UP000504844">
    <property type="component" value="Chromosome"/>
</dbReference>
<accession>A0A6M8SZS4</accession>
<name>A0A6M8SZS4_9NEIS</name>
<organism evidence="1 2">
    <name type="scientific">Deefgea piscis</name>
    <dbReference type="NCBI Taxonomy" id="2739061"/>
    <lineage>
        <taxon>Bacteria</taxon>
        <taxon>Pseudomonadati</taxon>
        <taxon>Pseudomonadota</taxon>
        <taxon>Betaproteobacteria</taxon>
        <taxon>Neisseriales</taxon>
        <taxon>Chitinibacteraceae</taxon>
        <taxon>Deefgea</taxon>
    </lineage>
</organism>
<protein>
    <submittedName>
        <fullName evidence="1">Phage tail protein I</fullName>
    </submittedName>
</protein>
<gene>
    <name evidence="1" type="ORF">HQN60_15545</name>
</gene>
<dbReference type="InterPro" id="IPR006521">
    <property type="entry name" value="Tail_protein_I"/>
</dbReference>
<reference evidence="1 2" key="1">
    <citation type="submission" date="2020-05" db="EMBL/GenBank/DDBJ databases">
        <title>Complete genome sequence of Deefgea sp. D17.</title>
        <authorList>
            <person name="Bae J.-W."/>
            <person name="Han J.E."/>
        </authorList>
    </citation>
    <scope>NUCLEOTIDE SEQUENCE [LARGE SCALE GENOMIC DNA]</scope>
    <source>
        <strain evidence="1 2">D17</strain>
    </source>
</reference>
<dbReference type="NCBIfam" id="TIGR01634">
    <property type="entry name" value="tail_P2_I"/>
    <property type="match status" value="1"/>
</dbReference>